<accession>A0A1H2WAG1</accession>
<name>A0A1H2WAG1_9RHOB</name>
<keyword evidence="3" id="KW-1185">Reference proteome</keyword>
<dbReference type="PANTHER" id="PTHR46401:SF9">
    <property type="entry name" value="MANNOSYLTRANSFERASE A"/>
    <property type="match status" value="1"/>
</dbReference>
<dbReference type="AlphaFoldDB" id="A0A1H2WAG1"/>
<evidence type="ECO:0000313" key="2">
    <source>
        <dbReference type="EMBL" id="SDW77580.1"/>
    </source>
</evidence>
<dbReference type="SUPFAM" id="SSF53756">
    <property type="entry name" value="UDP-Glycosyltransferase/glycogen phosphorylase"/>
    <property type="match status" value="1"/>
</dbReference>
<organism evidence="2 3">
    <name type="scientific">Litoreibacter albidus</name>
    <dbReference type="NCBI Taxonomy" id="670155"/>
    <lineage>
        <taxon>Bacteria</taxon>
        <taxon>Pseudomonadati</taxon>
        <taxon>Pseudomonadota</taxon>
        <taxon>Alphaproteobacteria</taxon>
        <taxon>Rhodobacterales</taxon>
        <taxon>Roseobacteraceae</taxon>
        <taxon>Litoreibacter</taxon>
    </lineage>
</organism>
<proteinExistence type="predicted"/>
<dbReference type="InterPro" id="IPR001296">
    <property type="entry name" value="Glyco_trans_1"/>
</dbReference>
<dbReference type="PANTHER" id="PTHR46401">
    <property type="entry name" value="GLYCOSYLTRANSFERASE WBBK-RELATED"/>
    <property type="match status" value="1"/>
</dbReference>
<dbReference type="GO" id="GO:0016757">
    <property type="term" value="F:glycosyltransferase activity"/>
    <property type="evidence" value="ECO:0007669"/>
    <property type="project" value="InterPro"/>
</dbReference>
<dbReference type="Pfam" id="PF00534">
    <property type="entry name" value="Glycos_transf_1"/>
    <property type="match status" value="1"/>
</dbReference>
<dbReference type="Proteomes" id="UP000199441">
    <property type="component" value="Unassembled WGS sequence"/>
</dbReference>
<dbReference type="OrthoDB" id="9790710at2"/>
<gene>
    <name evidence="2" type="ORF">SAMN04488001_1776</name>
</gene>
<dbReference type="CDD" id="cd03809">
    <property type="entry name" value="GT4_MtfB-like"/>
    <property type="match status" value="1"/>
</dbReference>
<feature type="domain" description="Glycosyl transferase family 1" evidence="1">
    <location>
        <begin position="240"/>
        <end position="362"/>
    </location>
</feature>
<dbReference type="STRING" id="670155.SAMN04488001_1776"/>
<keyword evidence="2" id="KW-0808">Transferase</keyword>
<evidence type="ECO:0000313" key="3">
    <source>
        <dbReference type="Proteomes" id="UP000199441"/>
    </source>
</evidence>
<dbReference type="Gene3D" id="3.40.50.2000">
    <property type="entry name" value="Glycogen Phosphorylase B"/>
    <property type="match status" value="1"/>
</dbReference>
<protein>
    <submittedName>
        <fullName evidence="2">Glycosyl transferases group 1</fullName>
    </submittedName>
</protein>
<sequence length="418" mass="46806">MHGVGTRTDITTNRDHPVVLDITRLASRVGRGPLTGVDRVELAYLNWCLQDVSVPFYCLARISGGYALLDREGALVFRSKLLGALPWGPSDLRARVSMKLPKGRRAAESDLRRLSIERSGRQGPPEISLPNGVYLNTGHSNLSKATLAGMRDSGLKVATLIHDMIPLDWPQFQRDGTVQSFEDKMRRAADYSDLVIANSWHTQTRVKHYFDGWGAQAEYVTAFLGADPMRAEVAESASVRPYFVALGTIEPRKNHAFLLDIWEQLKADHPTNQLPELHIVGRRGWKNEDVFKRLDQLKGNGWLFEHNNMQDAEVRRLLSGSHGLLFPSLAEGFGLPSIEAAQLGVPVICGDLAIHREVLGDYPVYADLQDIYLWKKTILEQAEQRQKDLVHAHIAKSPKIPTWSEHFDAVNEAMGNLL</sequence>
<evidence type="ECO:0000259" key="1">
    <source>
        <dbReference type="Pfam" id="PF00534"/>
    </source>
</evidence>
<dbReference type="EMBL" id="FNOI01000002">
    <property type="protein sequence ID" value="SDW77580.1"/>
    <property type="molecule type" value="Genomic_DNA"/>
</dbReference>
<reference evidence="3" key="1">
    <citation type="submission" date="2016-10" db="EMBL/GenBank/DDBJ databases">
        <authorList>
            <person name="Varghese N."/>
            <person name="Submissions S."/>
        </authorList>
    </citation>
    <scope>NUCLEOTIDE SEQUENCE [LARGE SCALE GENOMIC DNA]</scope>
    <source>
        <strain evidence="3">DSM 26922</strain>
    </source>
</reference>